<evidence type="ECO:0008006" key="3">
    <source>
        <dbReference type="Google" id="ProtNLM"/>
    </source>
</evidence>
<keyword evidence="2" id="KW-1185">Reference proteome</keyword>
<protein>
    <recommendedName>
        <fullName evidence="3">YfhE-like protein</fullName>
    </recommendedName>
</protein>
<dbReference type="RefSeq" id="WP_381443907.1">
    <property type="nucleotide sequence ID" value="NZ_JBHSNP010000011.1"/>
</dbReference>
<dbReference type="Proteomes" id="UP001596071">
    <property type="component" value="Unassembled WGS sequence"/>
</dbReference>
<dbReference type="EMBL" id="JBHSNP010000011">
    <property type="protein sequence ID" value="MFC5603441.1"/>
    <property type="molecule type" value="Genomic_DNA"/>
</dbReference>
<accession>A0ABW0TWP4</accession>
<reference evidence="2" key="1">
    <citation type="journal article" date="2019" name="Int. J. Syst. Evol. Microbiol.">
        <title>The Global Catalogue of Microorganisms (GCM) 10K type strain sequencing project: providing services to taxonomists for standard genome sequencing and annotation.</title>
        <authorList>
            <consortium name="The Broad Institute Genomics Platform"/>
            <consortium name="The Broad Institute Genome Sequencing Center for Infectious Disease"/>
            <person name="Wu L."/>
            <person name="Ma J."/>
        </authorList>
    </citation>
    <scope>NUCLEOTIDE SEQUENCE [LARGE SCALE GENOMIC DNA]</scope>
    <source>
        <strain evidence="2">KACC 11299</strain>
    </source>
</reference>
<proteinExistence type="predicted"/>
<evidence type="ECO:0000313" key="1">
    <source>
        <dbReference type="EMBL" id="MFC5603441.1"/>
    </source>
</evidence>
<organism evidence="1 2">
    <name type="scientific">Sporosarcina koreensis</name>
    <dbReference type="NCBI Taxonomy" id="334735"/>
    <lineage>
        <taxon>Bacteria</taxon>
        <taxon>Bacillati</taxon>
        <taxon>Bacillota</taxon>
        <taxon>Bacilli</taxon>
        <taxon>Bacillales</taxon>
        <taxon>Caryophanaceae</taxon>
        <taxon>Sporosarcina</taxon>
    </lineage>
</organism>
<evidence type="ECO:0000313" key="2">
    <source>
        <dbReference type="Proteomes" id="UP001596071"/>
    </source>
</evidence>
<name>A0ABW0TWP4_9BACL</name>
<sequence length="59" mass="7206">MDRVERRITKRNEIERHKKKYAEKFHEFATLGDYKEAMVGAYRKTKREQIEDDESTTNQ</sequence>
<comment type="caution">
    <text evidence="1">The sequence shown here is derived from an EMBL/GenBank/DDBJ whole genome shotgun (WGS) entry which is preliminary data.</text>
</comment>
<gene>
    <name evidence="1" type="ORF">ACFPTP_09405</name>
</gene>